<dbReference type="CDD" id="cd02245">
    <property type="entry name" value="cupin_7S_vicilin-like_C"/>
    <property type="match status" value="1"/>
</dbReference>
<dbReference type="Gramene" id="arahy.Tifrunner.gnm2.ann2.Ah13g043400.1">
    <property type="protein sequence ID" value="arahy.Tifrunner.gnm2.ann2.Ah13g043400.1-CDS"/>
    <property type="gene ID" value="arahy.Tifrunner.gnm2.ann2.Ah13g043400"/>
</dbReference>
<comment type="caution">
    <text evidence="4">The sequence shown here is derived from an EMBL/GenBank/DDBJ whole genome shotgun (WGS) entry which is preliminary data.</text>
</comment>
<dbReference type="SMART" id="SM00835">
    <property type="entry name" value="Cupin_1"/>
    <property type="match status" value="2"/>
</dbReference>
<accession>A0A445AA44</accession>
<dbReference type="InterPro" id="IPR014710">
    <property type="entry name" value="RmlC-like_jellyroll"/>
</dbReference>
<proteinExistence type="predicted"/>
<feature type="signal peptide" evidence="2">
    <location>
        <begin position="1"/>
        <end position="24"/>
    </location>
</feature>
<dbReference type="SUPFAM" id="SSF51182">
    <property type="entry name" value="RmlC-like cupins"/>
    <property type="match status" value="1"/>
</dbReference>
<feature type="domain" description="Cupin type-1" evidence="3">
    <location>
        <begin position="313"/>
        <end position="462"/>
    </location>
</feature>
<dbReference type="InterPro" id="IPR011051">
    <property type="entry name" value="RmlC_Cupin_sf"/>
</dbReference>
<dbReference type="EMBL" id="SDMP01000013">
    <property type="protein sequence ID" value="RYR23225.1"/>
    <property type="molecule type" value="Genomic_DNA"/>
</dbReference>
<dbReference type="SMR" id="A0A445AA44"/>
<dbReference type="STRING" id="3818.A0A445AA44"/>
<keyword evidence="2" id="KW-0732">Signal</keyword>
<dbReference type="InterPro" id="IPR006045">
    <property type="entry name" value="Cupin_1"/>
</dbReference>
<organism evidence="4 5">
    <name type="scientific">Arachis hypogaea</name>
    <name type="common">Peanut</name>
    <dbReference type="NCBI Taxonomy" id="3818"/>
    <lineage>
        <taxon>Eukaryota</taxon>
        <taxon>Viridiplantae</taxon>
        <taxon>Streptophyta</taxon>
        <taxon>Embryophyta</taxon>
        <taxon>Tracheophyta</taxon>
        <taxon>Spermatophyta</taxon>
        <taxon>Magnoliopsida</taxon>
        <taxon>eudicotyledons</taxon>
        <taxon>Gunneridae</taxon>
        <taxon>Pentapetalae</taxon>
        <taxon>rosids</taxon>
        <taxon>fabids</taxon>
        <taxon>Fabales</taxon>
        <taxon>Fabaceae</taxon>
        <taxon>Papilionoideae</taxon>
        <taxon>50 kb inversion clade</taxon>
        <taxon>dalbergioids sensu lato</taxon>
        <taxon>Dalbergieae</taxon>
        <taxon>Pterocarpus clade</taxon>
        <taxon>Arachis</taxon>
    </lineage>
</organism>
<feature type="chain" id="PRO_5018999313" description="Cupin type-1 domain-containing protein" evidence="2">
    <location>
        <begin position="25"/>
        <end position="602"/>
    </location>
</feature>
<sequence length="602" mass="67710">MGRNIGSLLLLALVIVVHHGVVVATPKSMELYKDQDEEYWDERRPSSSSSDSGFLLQDAKSVVKTEAGEMRVMRSYDSGFGGGRRSFERLMHIAFITMEPRSLFIPQYLDSNLVIFIRRGEVKLGYMNGDELAERRLKSGDIYVIPAGSPFYFLNIGQGQRLHMVCSITPVQGTPTPTFHSFYIGGGANPESILFGFDPEILQTAFNATRRELDRVFSAELEGPIVFVGDIREPSLWTKFLQMKDQDKAQHLKKMVVQEQEEHDDHDRDHYDEKEEDERTSWSWRKLLTRILGNESKKKTDYKGSTGGSPDSYNLYDKKPDFRNSYGHSSALDGDEYHPLRDVNIGVFHVNLTAGSMMAPHVNPRATEYGIILRGSGRIQVGFPNGTNAMNAEVRVGDVFFVPRFFPFCQISSRTGPLEFVGFADSAKKNYPQFLAGSVSLVRSMMGPELAAAFGVQEDTMHRLGDAQREAIILPSTWVPVGGDKEKGKEPRGGDSREREKEQRGRDPEESEREAGGDEEKEKGKESRGRDPEERERERKPRDGGAEEREKVPRGRGGDVEGRESVPRGRDVKREPRPKAEEERGPTGKDLAKNLVMGIIDV</sequence>
<keyword evidence="5" id="KW-1185">Reference proteome</keyword>
<feature type="region of interest" description="Disordered" evidence="1">
    <location>
        <begin position="475"/>
        <end position="602"/>
    </location>
</feature>
<dbReference type="Gene3D" id="2.60.120.10">
    <property type="entry name" value="Jelly Rolls"/>
    <property type="match status" value="2"/>
</dbReference>
<feature type="compositionally biased region" description="Basic and acidic residues" evidence="1">
    <location>
        <begin position="263"/>
        <end position="276"/>
    </location>
</feature>
<dbReference type="InterPro" id="IPR050253">
    <property type="entry name" value="Seed_Storage-Functional"/>
</dbReference>
<gene>
    <name evidence="4" type="ORF">Ahy_B03g068481</name>
</gene>
<dbReference type="CDD" id="cd02244">
    <property type="entry name" value="cupin_7S_vicilin-like_N"/>
    <property type="match status" value="1"/>
</dbReference>
<dbReference type="AlphaFoldDB" id="A0A445AA44"/>
<name>A0A445AA44_ARAHY</name>
<dbReference type="Proteomes" id="UP000289738">
    <property type="component" value="Chromosome B03"/>
</dbReference>
<feature type="region of interest" description="Disordered" evidence="1">
    <location>
        <begin position="257"/>
        <end position="276"/>
    </location>
</feature>
<feature type="domain" description="Cupin type-1" evidence="3">
    <location>
        <begin position="52"/>
        <end position="214"/>
    </location>
</feature>
<dbReference type="OrthoDB" id="2019862at2759"/>
<feature type="compositionally biased region" description="Basic and acidic residues" evidence="1">
    <location>
        <begin position="483"/>
        <end position="592"/>
    </location>
</feature>
<evidence type="ECO:0000259" key="3">
    <source>
        <dbReference type="SMART" id="SM00835"/>
    </source>
</evidence>
<evidence type="ECO:0000256" key="2">
    <source>
        <dbReference type="SAM" id="SignalP"/>
    </source>
</evidence>
<dbReference type="PANTHER" id="PTHR31189:SF2">
    <property type="entry name" value="RMLC-LIKE CUPINS SUPERFAMILY PROTEIN"/>
    <property type="match status" value="1"/>
</dbReference>
<reference evidence="4 5" key="1">
    <citation type="submission" date="2019-01" db="EMBL/GenBank/DDBJ databases">
        <title>Sequencing of cultivated peanut Arachis hypogaea provides insights into genome evolution and oil improvement.</title>
        <authorList>
            <person name="Chen X."/>
        </authorList>
    </citation>
    <scope>NUCLEOTIDE SEQUENCE [LARGE SCALE GENOMIC DNA]</scope>
    <source>
        <strain evidence="5">cv. Fuhuasheng</strain>
        <tissue evidence="4">Leaves</tissue>
    </source>
</reference>
<protein>
    <recommendedName>
        <fullName evidence="3">Cupin type-1 domain-containing protein</fullName>
    </recommendedName>
</protein>
<evidence type="ECO:0000313" key="4">
    <source>
        <dbReference type="EMBL" id="RYR23225.1"/>
    </source>
</evidence>
<evidence type="ECO:0000313" key="5">
    <source>
        <dbReference type="Proteomes" id="UP000289738"/>
    </source>
</evidence>
<evidence type="ECO:0000256" key="1">
    <source>
        <dbReference type="SAM" id="MobiDB-lite"/>
    </source>
</evidence>
<dbReference type="PANTHER" id="PTHR31189">
    <property type="entry name" value="OS03G0336100 PROTEIN-RELATED"/>
    <property type="match status" value="1"/>
</dbReference>
<dbReference type="Pfam" id="PF00190">
    <property type="entry name" value="Cupin_1"/>
    <property type="match status" value="2"/>
</dbReference>